<keyword evidence="3" id="KW-1185">Reference proteome</keyword>
<evidence type="ECO:0000313" key="3">
    <source>
        <dbReference type="Proteomes" id="UP000001514"/>
    </source>
</evidence>
<dbReference type="InParanoid" id="D8R4K5"/>
<gene>
    <name evidence="2" type="ORF">SELMODRAFT_84499</name>
    <name evidence="1" type="ORF">SELMODRAFT_95459</name>
</gene>
<dbReference type="AlphaFoldDB" id="D8R4K5"/>
<dbReference type="Proteomes" id="UP000001514">
    <property type="component" value="Unassembled WGS sequence"/>
</dbReference>
<dbReference type="InterPro" id="IPR029063">
    <property type="entry name" value="SAM-dependent_MTases_sf"/>
</dbReference>
<accession>D8R4K5</accession>
<sequence>FRFLVENVASMTWIDREEISKYLNCLPIEIDSQDLTASKRKRLYWTNIPHPEKLPDVRNHASNLLQHALDDATALEEKIGVSFYFCLLVAC</sequence>
<dbReference type="Gramene" id="EFJ27383">
    <property type="protein sequence ID" value="EFJ27383"/>
    <property type="gene ID" value="SELMODRAFT_95459"/>
</dbReference>
<organism evidence="3">
    <name type="scientific">Selaginella moellendorffii</name>
    <name type="common">Spikemoss</name>
    <dbReference type="NCBI Taxonomy" id="88036"/>
    <lineage>
        <taxon>Eukaryota</taxon>
        <taxon>Viridiplantae</taxon>
        <taxon>Streptophyta</taxon>
        <taxon>Embryophyta</taxon>
        <taxon>Tracheophyta</taxon>
        <taxon>Lycopodiopsida</taxon>
        <taxon>Selaginellales</taxon>
        <taxon>Selaginellaceae</taxon>
        <taxon>Selaginella</taxon>
    </lineage>
</organism>
<evidence type="ECO:0000313" key="1">
    <source>
        <dbReference type="EMBL" id="EFJ27383.1"/>
    </source>
</evidence>
<dbReference type="OrthoDB" id="641149at2759"/>
<dbReference type="KEGG" id="smo:SELMODRAFT_84499"/>
<dbReference type="OMA" id="KIFQPTW"/>
<feature type="non-terminal residue" evidence="2">
    <location>
        <position position="1"/>
    </location>
</feature>
<proteinExistence type="predicted"/>
<dbReference type="EMBL" id="GL377582">
    <property type="protein sequence ID" value="EFJ27383.1"/>
    <property type="molecule type" value="Genomic_DNA"/>
</dbReference>
<dbReference type="Gene3D" id="3.40.50.150">
    <property type="entry name" value="Vaccinia Virus protein VP39"/>
    <property type="match status" value="1"/>
</dbReference>
<dbReference type="Gramene" id="EFJ33116">
    <property type="protein sequence ID" value="EFJ33116"/>
    <property type="gene ID" value="SELMODRAFT_84499"/>
</dbReference>
<dbReference type="KEGG" id="smo:SELMODRAFT_95459"/>
<reference evidence="2 3" key="1">
    <citation type="journal article" date="2011" name="Science">
        <title>The Selaginella genome identifies genetic changes associated with the evolution of vascular plants.</title>
        <authorList>
            <person name="Banks J.A."/>
            <person name="Nishiyama T."/>
            <person name="Hasebe M."/>
            <person name="Bowman J.L."/>
            <person name="Gribskov M."/>
            <person name="dePamphilis C."/>
            <person name="Albert V.A."/>
            <person name="Aono N."/>
            <person name="Aoyama T."/>
            <person name="Ambrose B.A."/>
            <person name="Ashton N.W."/>
            <person name="Axtell M.J."/>
            <person name="Barker E."/>
            <person name="Barker M.S."/>
            <person name="Bennetzen J.L."/>
            <person name="Bonawitz N.D."/>
            <person name="Chapple C."/>
            <person name="Cheng C."/>
            <person name="Correa L.G."/>
            <person name="Dacre M."/>
            <person name="DeBarry J."/>
            <person name="Dreyer I."/>
            <person name="Elias M."/>
            <person name="Engstrom E.M."/>
            <person name="Estelle M."/>
            <person name="Feng L."/>
            <person name="Finet C."/>
            <person name="Floyd S.K."/>
            <person name="Frommer W.B."/>
            <person name="Fujita T."/>
            <person name="Gramzow L."/>
            <person name="Gutensohn M."/>
            <person name="Harholt J."/>
            <person name="Hattori M."/>
            <person name="Heyl A."/>
            <person name="Hirai T."/>
            <person name="Hiwatashi Y."/>
            <person name="Ishikawa M."/>
            <person name="Iwata M."/>
            <person name="Karol K.G."/>
            <person name="Koehler B."/>
            <person name="Kolukisaoglu U."/>
            <person name="Kubo M."/>
            <person name="Kurata T."/>
            <person name="Lalonde S."/>
            <person name="Li K."/>
            <person name="Li Y."/>
            <person name="Litt A."/>
            <person name="Lyons E."/>
            <person name="Manning G."/>
            <person name="Maruyama T."/>
            <person name="Michael T.P."/>
            <person name="Mikami K."/>
            <person name="Miyazaki S."/>
            <person name="Morinaga S."/>
            <person name="Murata T."/>
            <person name="Mueller-Roeber B."/>
            <person name="Nelson D.R."/>
            <person name="Obara M."/>
            <person name="Oguri Y."/>
            <person name="Olmstead R.G."/>
            <person name="Onodera N."/>
            <person name="Petersen B.L."/>
            <person name="Pils B."/>
            <person name="Prigge M."/>
            <person name="Rensing S.A."/>
            <person name="Riano-Pachon D.M."/>
            <person name="Roberts A.W."/>
            <person name="Sato Y."/>
            <person name="Scheller H.V."/>
            <person name="Schulz B."/>
            <person name="Schulz C."/>
            <person name="Shakirov E.V."/>
            <person name="Shibagaki N."/>
            <person name="Shinohara N."/>
            <person name="Shippen D.E."/>
            <person name="Soerensen I."/>
            <person name="Sotooka R."/>
            <person name="Sugimoto N."/>
            <person name="Sugita M."/>
            <person name="Sumikawa N."/>
            <person name="Tanurdzic M."/>
            <person name="Theissen G."/>
            <person name="Ulvskov P."/>
            <person name="Wakazuki S."/>
            <person name="Weng J.K."/>
            <person name="Willats W.W."/>
            <person name="Wipf D."/>
            <person name="Wolf P.G."/>
            <person name="Yang L."/>
            <person name="Zimmer A.D."/>
            <person name="Zhu Q."/>
            <person name="Mitros T."/>
            <person name="Hellsten U."/>
            <person name="Loque D."/>
            <person name="Otillar R."/>
            <person name="Salamov A."/>
            <person name="Schmutz J."/>
            <person name="Shapiro H."/>
            <person name="Lindquist E."/>
            <person name="Lucas S."/>
            <person name="Rokhsar D."/>
            <person name="Grigoriev I.V."/>
        </authorList>
    </citation>
    <scope>NUCLEOTIDE SEQUENCE [LARGE SCALE GENOMIC DNA]</scope>
</reference>
<protein>
    <submittedName>
        <fullName evidence="2">Uncharacterized protein</fullName>
    </submittedName>
</protein>
<evidence type="ECO:0000313" key="2">
    <source>
        <dbReference type="EMBL" id="EFJ33116.1"/>
    </source>
</evidence>
<dbReference type="STRING" id="88036.D8R4K5"/>
<dbReference type="HOGENOM" id="CLU_2433429_0_0_1"/>
<dbReference type="EMBL" id="GL377571">
    <property type="protein sequence ID" value="EFJ33116.1"/>
    <property type="molecule type" value="Genomic_DNA"/>
</dbReference>
<name>D8R4K5_SELML</name>
<dbReference type="eggNOG" id="ENOG502RRG5">
    <property type="taxonomic scope" value="Eukaryota"/>
</dbReference>